<dbReference type="OrthoDB" id="6107953at2759"/>
<organism evidence="2 3">
    <name type="scientific">Portunus trituberculatus</name>
    <name type="common">Swimming crab</name>
    <name type="synonym">Neptunus trituberculatus</name>
    <dbReference type="NCBI Taxonomy" id="210409"/>
    <lineage>
        <taxon>Eukaryota</taxon>
        <taxon>Metazoa</taxon>
        <taxon>Ecdysozoa</taxon>
        <taxon>Arthropoda</taxon>
        <taxon>Crustacea</taxon>
        <taxon>Multicrustacea</taxon>
        <taxon>Malacostraca</taxon>
        <taxon>Eumalacostraca</taxon>
        <taxon>Eucarida</taxon>
        <taxon>Decapoda</taxon>
        <taxon>Pleocyemata</taxon>
        <taxon>Brachyura</taxon>
        <taxon>Eubrachyura</taxon>
        <taxon>Portunoidea</taxon>
        <taxon>Portunidae</taxon>
        <taxon>Portuninae</taxon>
        <taxon>Portunus</taxon>
    </lineage>
</organism>
<feature type="region of interest" description="Disordered" evidence="1">
    <location>
        <begin position="79"/>
        <end position="108"/>
    </location>
</feature>
<accession>A0A5B7E0R2</accession>
<dbReference type="Proteomes" id="UP000324222">
    <property type="component" value="Unassembled WGS sequence"/>
</dbReference>
<gene>
    <name evidence="2" type="ORF">E2C01_019931</name>
</gene>
<dbReference type="AlphaFoldDB" id="A0A5B7E0R2"/>
<evidence type="ECO:0000256" key="1">
    <source>
        <dbReference type="SAM" id="MobiDB-lite"/>
    </source>
</evidence>
<evidence type="ECO:0000313" key="2">
    <source>
        <dbReference type="EMBL" id="MPC26783.1"/>
    </source>
</evidence>
<evidence type="ECO:0000313" key="3">
    <source>
        <dbReference type="Proteomes" id="UP000324222"/>
    </source>
</evidence>
<keyword evidence="3" id="KW-1185">Reference proteome</keyword>
<sequence length="208" mass="21979">MEFGFRPIDKPQGKLSKSTGNLSGGPSAVAAAAVAGAEAGAVALTETTRETGGAWSLPHCLSSSLGDLQQASVLQTASTFKQDPRQVEARHKRGDSLTPASHPVGLFSGRGRVSGRRVWVRVEPDKELVGSGFLGEAVSGQKVIRGNMSMHTSPPHMVTGTLQRTLLYITFCSRFLYPEACRWEEGAAVSVNRCELSGVVTGNAVINV</sequence>
<reference evidence="2 3" key="1">
    <citation type="submission" date="2019-05" db="EMBL/GenBank/DDBJ databases">
        <title>Another draft genome of Portunus trituberculatus and its Hox gene families provides insights of decapod evolution.</title>
        <authorList>
            <person name="Jeong J.-H."/>
            <person name="Song I."/>
            <person name="Kim S."/>
            <person name="Choi T."/>
            <person name="Kim D."/>
            <person name="Ryu S."/>
            <person name="Kim W."/>
        </authorList>
    </citation>
    <scope>NUCLEOTIDE SEQUENCE [LARGE SCALE GENOMIC DNA]</scope>
    <source>
        <tissue evidence="2">Muscle</tissue>
    </source>
</reference>
<proteinExistence type="predicted"/>
<protein>
    <submittedName>
        <fullName evidence="2">Uncharacterized protein</fullName>
    </submittedName>
</protein>
<comment type="caution">
    <text evidence="2">The sequence shown here is derived from an EMBL/GenBank/DDBJ whole genome shotgun (WGS) entry which is preliminary data.</text>
</comment>
<dbReference type="EMBL" id="VSRR010001650">
    <property type="protein sequence ID" value="MPC26783.1"/>
    <property type="molecule type" value="Genomic_DNA"/>
</dbReference>
<feature type="region of interest" description="Disordered" evidence="1">
    <location>
        <begin position="1"/>
        <end position="26"/>
    </location>
</feature>
<name>A0A5B7E0R2_PORTR</name>